<feature type="region of interest" description="Disordered" evidence="1">
    <location>
        <begin position="676"/>
        <end position="858"/>
    </location>
</feature>
<feature type="region of interest" description="Disordered" evidence="1">
    <location>
        <begin position="179"/>
        <end position="207"/>
    </location>
</feature>
<keyword evidence="3" id="KW-1185">Reference proteome</keyword>
<protein>
    <submittedName>
        <fullName evidence="2">Uncharacterized protein</fullName>
    </submittedName>
</protein>
<feature type="compositionally biased region" description="Polar residues" evidence="1">
    <location>
        <begin position="583"/>
        <end position="592"/>
    </location>
</feature>
<feature type="compositionally biased region" description="Low complexity" evidence="1">
    <location>
        <begin position="188"/>
        <end position="199"/>
    </location>
</feature>
<reference evidence="2 3" key="1">
    <citation type="submission" date="2017-04" db="EMBL/GenBank/DDBJ databases">
        <title>Draft genome sequence of Tuber borchii Vittad., a whitish edible truffle.</title>
        <authorList>
            <consortium name="DOE Joint Genome Institute"/>
            <person name="Murat C."/>
            <person name="Kuo A."/>
            <person name="Barry K.W."/>
            <person name="Clum A."/>
            <person name="Dockter R.B."/>
            <person name="Fauchery L."/>
            <person name="Iotti M."/>
            <person name="Kohler A."/>
            <person name="Labutti K."/>
            <person name="Lindquist E.A."/>
            <person name="Lipzen A."/>
            <person name="Ohm R.A."/>
            <person name="Wang M."/>
            <person name="Grigoriev I.V."/>
            <person name="Zambonelli A."/>
            <person name="Martin F.M."/>
        </authorList>
    </citation>
    <scope>NUCLEOTIDE SEQUENCE [LARGE SCALE GENOMIC DNA]</scope>
    <source>
        <strain evidence="2 3">Tbo3840</strain>
    </source>
</reference>
<feature type="region of interest" description="Disordered" evidence="1">
    <location>
        <begin position="240"/>
        <end position="262"/>
    </location>
</feature>
<feature type="compositionally biased region" description="Basic and acidic residues" evidence="1">
    <location>
        <begin position="739"/>
        <end position="761"/>
    </location>
</feature>
<sequence length="858" mass="93189">MSADIPNTIAPRGNNLTPEERMQALTTYLHRTIEENTGIMNALRTRLEKVTSHFESSLPGQSGVQVDRMAMMSHDLNAISEALSRLDGRIEEEEEEWRKQEMEREKRKKLEEMKEQKPREEKRAGKIKEMKVKIMREEKTKAVKAKKAKVRKVREVKVKKEKEVKVKKEEVKEVKVKMEMEGGKEDTTTATTTTATAATLSGTQLPALEPTQVTLAPVPTAQEGPVGLSGQTGLEAKAQVEMDMEPGNEPENGNQNTVTSSPATAVQTEAQIPPLLTADHSSPGHPAIATSSTPLPITVNKTDTTTTTGEIMKTPPAETPQKARRWSLRILESVQKSAQSLFSIFTTQDLTPTIPRSPSSKTTPKPKSPILKPKPGAGVTKRKTASRTPSQTPPKVKQSPRAEEEDKEPENEPENENQNTGTSSFTTGAQTETQIPPLLTLTADHTSPGHPALAASSTPPPIIFDETDTSTMIEEIMKTLPAETHQEELEAQLRILESVQKSTQNLFSILTTQEGLESTAPRSPSSKTTPKPKSPILKPKPGAGVTKRKTASRTPSQTLPKVKQSPRAEGDKAPENEPEIEDQNTGTSSFTTGVQTETQIPPLLTLTADHTSPGHPAIAASSSPPPIIFDDDTLTMIEEIMKTPPAEPHQEELGAQLRILESMRKSAQNLIDILAVQEGFTPTPSPRPSPSNKTTPKPMPSSPILKPKPGTGVTKTKTPSRTPTPSQKPPKSKKQSPQVEEKVKGEDEKGEKEKEKEKEDNQNQIQNTADTTATTTAKPRRGKTPGKAPQVPQRRSTRIIESAQKKAQAKPLPTIIQPKSPILEPKDGAGVSKRGARGGRGGRGGRGRGRGARGGQGK</sequence>
<feature type="region of interest" description="Disordered" evidence="1">
    <location>
        <begin position="98"/>
        <end position="124"/>
    </location>
</feature>
<evidence type="ECO:0000313" key="3">
    <source>
        <dbReference type="Proteomes" id="UP000244722"/>
    </source>
</evidence>
<feature type="compositionally biased region" description="Low complexity" evidence="1">
    <location>
        <begin position="351"/>
        <end position="375"/>
    </location>
</feature>
<dbReference type="EMBL" id="NESQ01000232">
    <property type="protein sequence ID" value="PUU75438.1"/>
    <property type="molecule type" value="Genomic_DNA"/>
</dbReference>
<accession>A0A2T6ZIW4</accession>
<feature type="compositionally biased region" description="Low complexity" evidence="1">
    <location>
        <begin position="762"/>
        <end position="777"/>
    </location>
</feature>
<dbReference type="Proteomes" id="UP000244722">
    <property type="component" value="Unassembled WGS sequence"/>
</dbReference>
<proteinExistence type="predicted"/>
<dbReference type="AlphaFoldDB" id="A0A2T6ZIW4"/>
<feature type="compositionally biased region" description="Acidic residues" evidence="1">
    <location>
        <begin position="403"/>
        <end position="415"/>
    </location>
</feature>
<feature type="region of interest" description="Disordered" evidence="1">
    <location>
        <begin position="512"/>
        <end position="592"/>
    </location>
</feature>
<dbReference type="OrthoDB" id="5430826at2759"/>
<evidence type="ECO:0000313" key="2">
    <source>
        <dbReference type="EMBL" id="PUU75438.1"/>
    </source>
</evidence>
<dbReference type="STRING" id="42251.A0A2T6ZIW4"/>
<feature type="compositionally biased region" description="Low complexity" evidence="1">
    <location>
        <begin position="518"/>
        <end position="541"/>
    </location>
</feature>
<feature type="compositionally biased region" description="Basic and acidic residues" evidence="1">
    <location>
        <begin position="566"/>
        <end position="575"/>
    </location>
</feature>
<name>A0A2T6ZIW4_TUBBO</name>
<feature type="compositionally biased region" description="Low complexity" evidence="1">
    <location>
        <begin position="707"/>
        <end position="725"/>
    </location>
</feature>
<evidence type="ECO:0000256" key="1">
    <source>
        <dbReference type="SAM" id="MobiDB-lite"/>
    </source>
</evidence>
<organism evidence="2 3">
    <name type="scientific">Tuber borchii</name>
    <name type="common">White truffle</name>
    <dbReference type="NCBI Taxonomy" id="42251"/>
    <lineage>
        <taxon>Eukaryota</taxon>
        <taxon>Fungi</taxon>
        <taxon>Dikarya</taxon>
        <taxon>Ascomycota</taxon>
        <taxon>Pezizomycotina</taxon>
        <taxon>Pezizomycetes</taxon>
        <taxon>Pezizales</taxon>
        <taxon>Tuberaceae</taxon>
        <taxon>Tuber</taxon>
    </lineage>
</organism>
<feature type="compositionally biased region" description="Polar residues" evidence="1">
    <location>
        <begin position="420"/>
        <end position="434"/>
    </location>
</feature>
<gene>
    <name evidence="2" type="ORF">B9Z19DRAFT_1110086</name>
</gene>
<comment type="caution">
    <text evidence="2">The sequence shown here is derived from an EMBL/GenBank/DDBJ whole genome shotgun (WGS) entry which is preliminary data.</text>
</comment>
<feature type="region of interest" description="Disordered" evidence="1">
    <location>
        <begin position="279"/>
        <end position="324"/>
    </location>
</feature>
<feature type="region of interest" description="Disordered" evidence="1">
    <location>
        <begin position="346"/>
        <end position="465"/>
    </location>
</feature>
<feature type="compositionally biased region" description="Polar residues" evidence="1">
    <location>
        <begin position="289"/>
        <end position="301"/>
    </location>
</feature>